<name>A0A1X6MUW8_9APHY</name>
<accession>A0A1X6MUW8</accession>
<evidence type="ECO:0000256" key="1">
    <source>
        <dbReference type="SAM" id="Phobius"/>
    </source>
</evidence>
<gene>
    <name evidence="2" type="ORF">POSPLADRAFT_1113956</name>
</gene>
<dbReference type="GeneID" id="36328371"/>
<organism evidence="2 3">
    <name type="scientific">Postia placenta MAD-698-R-SB12</name>
    <dbReference type="NCBI Taxonomy" id="670580"/>
    <lineage>
        <taxon>Eukaryota</taxon>
        <taxon>Fungi</taxon>
        <taxon>Dikarya</taxon>
        <taxon>Basidiomycota</taxon>
        <taxon>Agaricomycotina</taxon>
        <taxon>Agaricomycetes</taxon>
        <taxon>Polyporales</taxon>
        <taxon>Adustoporiaceae</taxon>
        <taxon>Rhodonia</taxon>
    </lineage>
</organism>
<feature type="non-terminal residue" evidence="2">
    <location>
        <position position="1"/>
    </location>
</feature>
<feature type="non-terminal residue" evidence="2">
    <location>
        <position position="65"/>
    </location>
</feature>
<reference evidence="2 3" key="1">
    <citation type="submission" date="2017-04" db="EMBL/GenBank/DDBJ databases">
        <title>Genome Sequence of the Model Brown-Rot Fungus Postia placenta SB12.</title>
        <authorList>
            <consortium name="DOE Joint Genome Institute"/>
            <person name="Gaskell J."/>
            <person name="Kersten P."/>
            <person name="Larrondo L.F."/>
            <person name="Canessa P."/>
            <person name="Martinez D."/>
            <person name="Hibbett D."/>
            <person name="Schmoll M."/>
            <person name="Kubicek C.P."/>
            <person name="Martinez A.T."/>
            <person name="Yadav J."/>
            <person name="Master E."/>
            <person name="Magnuson J.K."/>
            <person name="James T."/>
            <person name="Yaver D."/>
            <person name="Berka R."/>
            <person name="Labutti K."/>
            <person name="Lipzen A."/>
            <person name="Aerts A."/>
            <person name="Barry K."/>
            <person name="Henrissat B."/>
            <person name="Blanchette R."/>
            <person name="Grigoriev I."/>
            <person name="Cullen D."/>
        </authorList>
    </citation>
    <scope>NUCLEOTIDE SEQUENCE [LARGE SCALE GENOMIC DNA]</scope>
    <source>
        <strain evidence="2 3">MAD-698-R-SB12</strain>
    </source>
</reference>
<dbReference type="Proteomes" id="UP000194127">
    <property type="component" value="Unassembled WGS sequence"/>
</dbReference>
<keyword evidence="3" id="KW-1185">Reference proteome</keyword>
<evidence type="ECO:0000313" key="3">
    <source>
        <dbReference type="Proteomes" id="UP000194127"/>
    </source>
</evidence>
<proteinExistence type="predicted"/>
<dbReference type="RefSeq" id="XP_024336820.1">
    <property type="nucleotide sequence ID" value="XM_024483422.1"/>
</dbReference>
<dbReference type="OrthoDB" id="2798001at2759"/>
<keyword evidence="1" id="KW-1133">Transmembrane helix</keyword>
<dbReference type="EMBL" id="KZ110601">
    <property type="protein sequence ID" value="OSX60026.1"/>
    <property type="molecule type" value="Genomic_DNA"/>
</dbReference>
<feature type="transmembrane region" description="Helical" evidence="1">
    <location>
        <begin position="39"/>
        <end position="63"/>
    </location>
</feature>
<keyword evidence="1" id="KW-0472">Membrane</keyword>
<sequence length="65" mass="7253">CNNVTTITLNATMTGLICGCLLYYAWRLRGQLGDDSQRAYIYAISIIVESALPYTVRGVIFLVTY</sequence>
<protein>
    <submittedName>
        <fullName evidence="2">Uncharacterized protein</fullName>
    </submittedName>
</protein>
<dbReference type="AlphaFoldDB" id="A0A1X6MUW8"/>
<evidence type="ECO:0000313" key="2">
    <source>
        <dbReference type="EMBL" id="OSX60026.1"/>
    </source>
</evidence>
<keyword evidence="1" id="KW-0812">Transmembrane</keyword>
<feature type="transmembrane region" description="Helical" evidence="1">
    <location>
        <begin position="6"/>
        <end position="27"/>
    </location>
</feature>